<gene>
    <name evidence="2" type="ORF">ALQ49_05438</name>
</gene>
<proteinExistence type="predicted"/>
<dbReference type="PROSITE" id="PS51208">
    <property type="entry name" value="AUTOTRANSPORTER"/>
    <property type="match status" value="1"/>
</dbReference>
<dbReference type="Proteomes" id="UP000278062">
    <property type="component" value="Unassembled WGS sequence"/>
</dbReference>
<dbReference type="InterPro" id="IPR036709">
    <property type="entry name" value="Autotransporte_beta_dom_sf"/>
</dbReference>
<dbReference type="InterPro" id="IPR006315">
    <property type="entry name" value="OM_autotransptr_brl_dom"/>
</dbReference>
<name>A0A3M3RP16_9PSED</name>
<dbReference type="SUPFAM" id="SSF103515">
    <property type="entry name" value="Autotransporter"/>
    <property type="match status" value="1"/>
</dbReference>
<dbReference type="NCBIfam" id="TIGR01414">
    <property type="entry name" value="autotrans_barl"/>
    <property type="match status" value="1"/>
</dbReference>
<dbReference type="Pfam" id="PF03797">
    <property type="entry name" value="Autotransporter"/>
    <property type="match status" value="1"/>
</dbReference>
<feature type="domain" description="Autotransporter" evidence="1">
    <location>
        <begin position="92"/>
        <end position="368"/>
    </location>
</feature>
<evidence type="ECO:0000259" key="1">
    <source>
        <dbReference type="PROSITE" id="PS51208"/>
    </source>
</evidence>
<organism evidence="2 3">
    <name type="scientific">Pseudomonas syringae pv. apii</name>
    <dbReference type="NCBI Taxonomy" id="81036"/>
    <lineage>
        <taxon>Bacteria</taxon>
        <taxon>Pseudomonadati</taxon>
        <taxon>Pseudomonadota</taxon>
        <taxon>Gammaproteobacteria</taxon>
        <taxon>Pseudomonadales</taxon>
        <taxon>Pseudomonadaceae</taxon>
        <taxon>Pseudomonas</taxon>
    </lineage>
</organism>
<comment type="caution">
    <text evidence="2">The sequence shown here is derived from an EMBL/GenBank/DDBJ whole genome shotgun (WGS) entry which is preliminary data.</text>
</comment>
<accession>A0A3M3RP16</accession>
<evidence type="ECO:0000313" key="2">
    <source>
        <dbReference type="EMBL" id="RMN98188.1"/>
    </source>
</evidence>
<dbReference type="AlphaFoldDB" id="A0A3M3RP16"/>
<dbReference type="EMBL" id="RBPL01000055">
    <property type="protein sequence ID" value="RMN98188.1"/>
    <property type="molecule type" value="Genomic_DNA"/>
</dbReference>
<dbReference type="SMART" id="SM00869">
    <property type="entry name" value="Autotransporter"/>
    <property type="match status" value="1"/>
</dbReference>
<dbReference type="GO" id="GO:0019867">
    <property type="term" value="C:outer membrane"/>
    <property type="evidence" value="ECO:0007669"/>
    <property type="project" value="InterPro"/>
</dbReference>
<protein>
    <submittedName>
        <fullName evidence="2">Autotransporter</fullName>
    </submittedName>
</protein>
<dbReference type="InterPro" id="IPR005546">
    <property type="entry name" value="Autotransporte_beta"/>
</dbReference>
<dbReference type="Gene3D" id="2.40.128.130">
    <property type="entry name" value="Autotransporter beta-domain"/>
    <property type="match status" value="1"/>
</dbReference>
<reference evidence="2 3" key="1">
    <citation type="submission" date="2018-08" db="EMBL/GenBank/DDBJ databases">
        <title>Recombination of ecologically and evolutionarily significant loci maintains genetic cohesion in the Pseudomonas syringae species complex.</title>
        <authorList>
            <person name="Dillon M."/>
            <person name="Thakur S."/>
            <person name="Almeida R.N.D."/>
            <person name="Weir B.S."/>
            <person name="Guttman D.S."/>
        </authorList>
    </citation>
    <scope>NUCLEOTIDE SEQUENCE [LARGE SCALE GENOMIC DNA]</scope>
    <source>
        <strain evidence="2 3">1089_5</strain>
    </source>
</reference>
<evidence type="ECO:0000313" key="3">
    <source>
        <dbReference type="Proteomes" id="UP000278062"/>
    </source>
</evidence>
<sequence length="368" mass="39455">MTQNQFNTAGALSVLAQSGEPLRLYNNLLVLDAESARDAADQLSGDYHSSTSTALIANSQVVSGVLGTRLRNLLDTGTLRMPAMALNLMPSAPTTQNGAWVQPFGNWTKVDGNNGAGGLQQSTGGLLFGADGSFTPDWRGGVYAGYSRSKFDADNRDADGHSDNYHLGLYTGAQIDALRLSADVGYTWHKLESERNVAFAGFSDHLTGKRNAQSLQASGEAAYRIPIGRVALEPFAGLSYVRYDAKDMHEKGGPAALDVSSDKQDTVFSTLGLRASSNIDVANINTQVYGSLGWRRAYGDLDPRNIQSFAGGPNFEVQGVAQARNTALTEVGAKLRLNQRTDLDLSYQGQFGTDTRFHSVNAGVTVRF</sequence>